<protein>
    <submittedName>
        <fullName evidence="1">Uncharacterized protein</fullName>
    </submittedName>
</protein>
<proteinExistence type="predicted"/>
<reference evidence="1 2" key="1">
    <citation type="submission" date="2014-09" db="EMBL/GenBank/DDBJ databases">
        <title>Sporocytophaga myxococcoides PG-01 genome sequencing.</title>
        <authorList>
            <person name="Liu L."/>
            <person name="Gao P.J."/>
            <person name="Chen G.J."/>
            <person name="Wang L.S."/>
        </authorList>
    </citation>
    <scope>NUCLEOTIDE SEQUENCE [LARGE SCALE GENOMIC DNA]</scope>
    <source>
        <strain evidence="1 2">PG-01</strain>
    </source>
</reference>
<organism evidence="1 2">
    <name type="scientific">Sporocytophaga myxococcoides</name>
    <dbReference type="NCBI Taxonomy" id="153721"/>
    <lineage>
        <taxon>Bacteria</taxon>
        <taxon>Pseudomonadati</taxon>
        <taxon>Bacteroidota</taxon>
        <taxon>Cytophagia</taxon>
        <taxon>Cytophagales</taxon>
        <taxon>Cytophagaceae</taxon>
        <taxon>Sporocytophaga</taxon>
    </lineage>
</organism>
<evidence type="ECO:0000313" key="1">
    <source>
        <dbReference type="EMBL" id="GAL83438.1"/>
    </source>
</evidence>
<dbReference type="AlphaFoldDB" id="A0A098LB80"/>
<gene>
    <name evidence="1" type="ORF">MYP_665</name>
</gene>
<dbReference type="STRING" id="153721.MYP_665"/>
<dbReference type="Proteomes" id="UP000030185">
    <property type="component" value="Unassembled WGS sequence"/>
</dbReference>
<sequence>MIEEEIKLGYYKDLIQQHETLVKFLKEFIEENKESDDLELKIKCAKFDIEVTEIVTKLYFYKKNFDHYLERVSLYAEQRTEDLEKMKCLANWQNLITRLKKIQNENLTKKIKEAISSNTYSKEYDLWKKANQLLSSHNL</sequence>
<evidence type="ECO:0000313" key="2">
    <source>
        <dbReference type="Proteomes" id="UP000030185"/>
    </source>
</evidence>
<comment type="caution">
    <text evidence="1">The sequence shown here is derived from an EMBL/GenBank/DDBJ whole genome shotgun (WGS) entry which is preliminary data.</text>
</comment>
<name>A0A098LB80_9BACT</name>
<keyword evidence="2" id="KW-1185">Reference proteome</keyword>
<dbReference type="RefSeq" id="WP_045458312.1">
    <property type="nucleotide sequence ID" value="NZ_BBLT01000001.1"/>
</dbReference>
<accession>A0A098LB80</accession>
<dbReference type="EMBL" id="BBLT01000001">
    <property type="protein sequence ID" value="GAL83438.1"/>
    <property type="molecule type" value="Genomic_DNA"/>
</dbReference>